<evidence type="ECO:0000259" key="7">
    <source>
        <dbReference type="PROSITE" id="PS50887"/>
    </source>
</evidence>
<comment type="caution">
    <text evidence="8">The sequence shown here is derived from an EMBL/GenBank/DDBJ whole genome shotgun (WGS) entry which is preliminary data.</text>
</comment>
<feature type="transmembrane region" description="Helical" evidence="5">
    <location>
        <begin position="297"/>
        <end position="319"/>
    </location>
</feature>
<keyword evidence="2 5" id="KW-0812">Transmembrane</keyword>
<dbReference type="Pfam" id="PF00990">
    <property type="entry name" value="GGDEF"/>
    <property type="match status" value="1"/>
</dbReference>
<protein>
    <recommendedName>
        <fullName evidence="9">GGDEF domain-containing protein</fullName>
    </recommendedName>
</protein>
<dbReference type="InterPro" id="IPR050469">
    <property type="entry name" value="Diguanylate_Cyclase"/>
</dbReference>
<organism evidence="8">
    <name type="scientific">marine sediment metagenome</name>
    <dbReference type="NCBI Taxonomy" id="412755"/>
    <lineage>
        <taxon>unclassified sequences</taxon>
        <taxon>metagenomes</taxon>
        <taxon>ecological metagenomes</taxon>
    </lineage>
</organism>
<feature type="domain" description="GGDEF" evidence="7">
    <location>
        <begin position="368"/>
        <end position="501"/>
    </location>
</feature>
<evidence type="ECO:0000313" key="8">
    <source>
        <dbReference type="EMBL" id="KKN76843.1"/>
    </source>
</evidence>
<gene>
    <name evidence="8" type="ORF">LCGC14_0366280</name>
</gene>
<keyword evidence="3 5" id="KW-1133">Transmembrane helix</keyword>
<dbReference type="AlphaFoldDB" id="A0A0F9WF01"/>
<reference evidence="8" key="1">
    <citation type="journal article" date="2015" name="Nature">
        <title>Complex archaea that bridge the gap between prokaryotes and eukaryotes.</title>
        <authorList>
            <person name="Spang A."/>
            <person name="Saw J.H."/>
            <person name="Jorgensen S.L."/>
            <person name="Zaremba-Niedzwiedzka K."/>
            <person name="Martijn J."/>
            <person name="Lind A.E."/>
            <person name="van Eijk R."/>
            <person name="Schleper C."/>
            <person name="Guy L."/>
            <person name="Ettema T.J."/>
        </authorList>
    </citation>
    <scope>NUCLEOTIDE SEQUENCE</scope>
</reference>
<dbReference type="InterPro" id="IPR043128">
    <property type="entry name" value="Rev_trsase/Diguanyl_cyclase"/>
</dbReference>
<dbReference type="GO" id="GO:0005886">
    <property type="term" value="C:plasma membrane"/>
    <property type="evidence" value="ECO:0007669"/>
    <property type="project" value="TreeGrafter"/>
</dbReference>
<evidence type="ECO:0000256" key="4">
    <source>
        <dbReference type="ARBA" id="ARBA00023136"/>
    </source>
</evidence>
<comment type="subcellular location">
    <subcellularLocation>
        <location evidence="1">Membrane</location>
    </subcellularLocation>
</comment>
<dbReference type="GO" id="GO:1902201">
    <property type="term" value="P:negative regulation of bacterial-type flagellum-dependent cell motility"/>
    <property type="evidence" value="ECO:0007669"/>
    <property type="project" value="TreeGrafter"/>
</dbReference>
<dbReference type="PROSITE" id="PS50887">
    <property type="entry name" value="GGDEF"/>
    <property type="match status" value="1"/>
</dbReference>
<dbReference type="FunFam" id="3.30.70.270:FF:000001">
    <property type="entry name" value="Diguanylate cyclase domain protein"/>
    <property type="match status" value="1"/>
</dbReference>
<dbReference type="Gene3D" id="3.30.70.270">
    <property type="match status" value="1"/>
</dbReference>
<dbReference type="SMART" id="SM00267">
    <property type="entry name" value="GGDEF"/>
    <property type="match status" value="1"/>
</dbReference>
<evidence type="ECO:0000256" key="1">
    <source>
        <dbReference type="ARBA" id="ARBA00004370"/>
    </source>
</evidence>
<evidence type="ECO:0000256" key="2">
    <source>
        <dbReference type="ARBA" id="ARBA00022692"/>
    </source>
</evidence>
<dbReference type="EMBL" id="LAZR01000288">
    <property type="protein sequence ID" value="KKN76843.1"/>
    <property type="molecule type" value="Genomic_DNA"/>
</dbReference>
<dbReference type="GO" id="GO:0043709">
    <property type="term" value="P:cell adhesion involved in single-species biofilm formation"/>
    <property type="evidence" value="ECO:0007669"/>
    <property type="project" value="TreeGrafter"/>
</dbReference>
<keyword evidence="4 5" id="KW-0472">Membrane</keyword>
<evidence type="ECO:0000256" key="5">
    <source>
        <dbReference type="SAM" id="Phobius"/>
    </source>
</evidence>
<dbReference type="Gene3D" id="3.30.450.350">
    <property type="entry name" value="CHASE domain"/>
    <property type="match status" value="1"/>
</dbReference>
<dbReference type="SMART" id="SM01079">
    <property type="entry name" value="CHASE"/>
    <property type="match status" value="1"/>
</dbReference>
<dbReference type="GO" id="GO:0052621">
    <property type="term" value="F:diguanylate cyclase activity"/>
    <property type="evidence" value="ECO:0007669"/>
    <property type="project" value="TreeGrafter"/>
</dbReference>
<evidence type="ECO:0000259" key="6">
    <source>
        <dbReference type="PROSITE" id="PS50839"/>
    </source>
</evidence>
<dbReference type="SUPFAM" id="SSF55073">
    <property type="entry name" value="Nucleotide cyclase"/>
    <property type="match status" value="1"/>
</dbReference>
<dbReference type="PROSITE" id="PS50839">
    <property type="entry name" value="CHASE"/>
    <property type="match status" value="1"/>
</dbReference>
<dbReference type="GO" id="GO:0007165">
    <property type="term" value="P:signal transduction"/>
    <property type="evidence" value="ECO:0007669"/>
    <property type="project" value="UniProtKB-ARBA"/>
</dbReference>
<dbReference type="InterPro" id="IPR029787">
    <property type="entry name" value="Nucleotide_cyclase"/>
</dbReference>
<accession>A0A0F9WF01</accession>
<dbReference type="Pfam" id="PF03924">
    <property type="entry name" value="CHASE"/>
    <property type="match status" value="1"/>
</dbReference>
<feature type="domain" description="CHASE" evidence="6">
    <location>
        <begin position="61"/>
        <end position="283"/>
    </location>
</feature>
<dbReference type="PANTHER" id="PTHR45138">
    <property type="entry name" value="REGULATORY COMPONENTS OF SENSORY TRANSDUCTION SYSTEM"/>
    <property type="match status" value="1"/>
</dbReference>
<dbReference type="CDD" id="cd01949">
    <property type="entry name" value="GGDEF"/>
    <property type="match status" value="1"/>
</dbReference>
<sequence>MILAVLGLSLCAALSRSFYVQDTLAISTEFQGDIDQIAAVLEREVLLNLEVLFALKAAIEVVPGMDADRFKSITQGILERSPAIMAFAWAPSIERNQIANLEREQQRLFPDWRLSERDAENRVVPVAERSWYVPVQFIAPLEKNGAAMGFDLASEANRRAAIETSRDTGRMVATAGIKLVQESDKQQGFLVFAPLYKGRPTNLEQRREAHYGYINGVFLVGELANQAIGIRNSPSLLFQVVDVTDAQPNQLYSNADPGASRWVSDMGYKTLLADVAGRTWQIQAKPSQTYIDARRSFLPALIMVSGSFFIALLVIYALINVNRNRALVASKEELEKMSLTDGLTQLENRRHFDQFLEQEWARAMRQTQPLSLIMLDIDHFKHYNDHYGHPAGDECLRNVARVLQGVVRRPTDMLARYGGEEFAIILPDTANGGLVAEACRAAIEKAAMQHEFSDASKRLTISAGVCSMVPGEANSLDELKQQADAALYRAKHAGRNTVELS</sequence>
<dbReference type="NCBIfam" id="TIGR00254">
    <property type="entry name" value="GGDEF"/>
    <property type="match status" value="1"/>
</dbReference>
<evidence type="ECO:0000256" key="3">
    <source>
        <dbReference type="ARBA" id="ARBA00022989"/>
    </source>
</evidence>
<dbReference type="InterPro" id="IPR006189">
    <property type="entry name" value="CHASE_dom"/>
</dbReference>
<proteinExistence type="predicted"/>
<dbReference type="PANTHER" id="PTHR45138:SF9">
    <property type="entry name" value="DIGUANYLATE CYCLASE DGCM-RELATED"/>
    <property type="match status" value="1"/>
</dbReference>
<evidence type="ECO:0008006" key="9">
    <source>
        <dbReference type="Google" id="ProtNLM"/>
    </source>
</evidence>
<dbReference type="InterPro" id="IPR000160">
    <property type="entry name" value="GGDEF_dom"/>
</dbReference>
<dbReference type="InterPro" id="IPR042240">
    <property type="entry name" value="CHASE_sf"/>
</dbReference>
<name>A0A0F9WF01_9ZZZZ</name>